<reference evidence="1 2" key="1">
    <citation type="journal article" date="2018" name="Nat. Ecol. Evol.">
        <title>Shark genomes provide insights into elasmobranch evolution and the origin of vertebrates.</title>
        <authorList>
            <person name="Hara Y"/>
            <person name="Yamaguchi K"/>
            <person name="Onimaru K"/>
            <person name="Kadota M"/>
            <person name="Koyanagi M"/>
            <person name="Keeley SD"/>
            <person name="Tatsumi K"/>
            <person name="Tanaka K"/>
            <person name="Motone F"/>
            <person name="Kageyama Y"/>
            <person name="Nozu R"/>
            <person name="Adachi N"/>
            <person name="Nishimura O"/>
            <person name="Nakagawa R"/>
            <person name="Tanegashima C"/>
            <person name="Kiyatake I"/>
            <person name="Matsumoto R"/>
            <person name="Murakumo K"/>
            <person name="Nishida K"/>
            <person name="Terakita A"/>
            <person name="Kuratani S"/>
            <person name="Sato K"/>
            <person name="Hyodo S Kuraku.S."/>
        </authorList>
    </citation>
    <scope>NUCLEOTIDE SEQUENCE [LARGE SCALE GENOMIC DNA]</scope>
</reference>
<accession>A0A401TNE9</accession>
<organism evidence="1 2">
    <name type="scientific">Chiloscyllium punctatum</name>
    <name type="common">Brownbanded bambooshark</name>
    <name type="synonym">Hemiscyllium punctatum</name>
    <dbReference type="NCBI Taxonomy" id="137246"/>
    <lineage>
        <taxon>Eukaryota</taxon>
        <taxon>Metazoa</taxon>
        <taxon>Chordata</taxon>
        <taxon>Craniata</taxon>
        <taxon>Vertebrata</taxon>
        <taxon>Chondrichthyes</taxon>
        <taxon>Elasmobranchii</taxon>
        <taxon>Galeomorphii</taxon>
        <taxon>Galeoidea</taxon>
        <taxon>Orectolobiformes</taxon>
        <taxon>Hemiscylliidae</taxon>
        <taxon>Chiloscyllium</taxon>
    </lineage>
</organism>
<sequence length="103" mass="11525">MKLFAHEVDGCSQSRGLRGGVLGGEGGGFSEGLIGRDLMERWASLGGQNGLSLTRCCWEWGERSHMEPETELQLIAQGPHPLKLCPSLRSRSTRLFDRERRWV</sequence>
<gene>
    <name evidence="1" type="ORF">chiPu_0028023</name>
</gene>
<dbReference type="EMBL" id="BEZZ01120641">
    <property type="protein sequence ID" value="GCC44201.1"/>
    <property type="molecule type" value="Genomic_DNA"/>
</dbReference>
<keyword evidence="2" id="KW-1185">Reference proteome</keyword>
<evidence type="ECO:0000313" key="1">
    <source>
        <dbReference type="EMBL" id="GCC44201.1"/>
    </source>
</evidence>
<protein>
    <submittedName>
        <fullName evidence="1">Uncharacterized protein</fullName>
    </submittedName>
</protein>
<name>A0A401TNE9_CHIPU</name>
<proteinExistence type="predicted"/>
<dbReference type="AlphaFoldDB" id="A0A401TNE9"/>
<evidence type="ECO:0000313" key="2">
    <source>
        <dbReference type="Proteomes" id="UP000287033"/>
    </source>
</evidence>
<comment type="caution">
    <text evidence="1">The sequence shown here is derived from an EMBL/GenBank/DDBJ whole genome shotgun (WGS) entry which is preliminary data.</text>
</comment>
<dbReference type="Proteomes" id="UP000287033">
    <property type="component" value="Unassembled WGS sequence"/>
</dbReference>